<evidence type="ECO:0000256" key="3">
    <source>
        <dbReference type="ARBA" id="ARBA00022723"/>
    </source>
</evidence>
<evidence type="ECO:0000256" key="11">
    <source>
        <dbReference type="PIRSR" id="PIRSR601233-3"/>
    </source>
</evidence>
<evidence type="ECO:0000256" key="6">
    <source>
        <dbReference type="ARBA" id="ARBA00023134"/>
    </source>
</evidence>
<dbReference type="PANTHER" id="PTHR43749:SF2">
    <property type="entry name" value="RNA-SPLICING LIGASE RTCB"/>
    <property type="match status" value="1"/>
</dbReference>
<keyword evidence="5" id="KW-0692">RNA repair</keyword>
<dbReference type="EC" id="6.5.1.8" evidence="1"/>
<dbReference type="InterPro" id="IPR052915">
    <property type="entry name" value="RtcB-like"/>
</dbReference>
<evidence type="ECO:0000313" key="12">
    <source>
        <dbReference type="EMBL" id="CAA9537073.1"/>
    </source>
</evidence>
<evidence type="ECO:0000256" key="2">
    <source>
        <dbReference type="ARBA" id="ARBA00022598"/>
    </source>
</evidence>
<feature type="binding site" evidence="11">
    <location>
        <position position="256"/>
    </location>
    <ligand>
        <name>Mn(2+)</name>
        <dbReference type="ChEBI" id="CHEBI:29035"/>
        <label>2</label>
    </ligand>
</feature>
<keyword evidence="7 11" id="KW-0464">Manganese</keyword>
<dbReference type="GO" id="GO:0170057">
    <property type="term" value="F:RNA ligase (GTP) activity"/>
    <property type="evidence" value="ECO:0007669"/>
    <property type="project" value="UniProtKB-EC"/>
</dbReference>
<feature type="binding site" evidence="11">
    <location>
        <position position="166"/>
    </location>
    <ligand>
        <name>Mn(2+)</name>
        <dbReference type="ChEBI" id="CHEBI:29035"/>
        <label>2</label>
    </ligand>
</feature>
<name>A0A6J4U053_9ACTN</name>
<dbReference type="GO" id="GO:0006396">
    <property type="term" value="P:RNA processing"/>
    <property type="evidence" value="ECO:0007669"/>
    <property type="project" value="InterPro"/>
</dbReference>
<evidence type="ECO:0000256" key="1">
    <source>
        <dbReference type="ARBA" id="ARBA00012726"/>
    </source>
</evidence>
<sequence length="441" mass="47370">MPHVTRHPTEDIVVFGEHEPKVIDQIVRCVRAEDGARGVLAADGHFGYSAPIGANLAYREHVSPAAVGYDIGCGNLAVRTDLREDDLRPSLAPVMDRIFSEVSFGMGRNDGTAGDHPVIDRIRSEGVPIQRELRKTAAKQLGTVGAGNHYVDLFGDENGDVWVGVHFGSRGFGHRTATHYLDVAAREGGRPAKYAGGSGEMEAPPDLLRVGTAAGDEYLAAMRLAGDYAYAGREVVVAQVLGILGARELDQVHNHHNFAWREEHDGEPYFVVRKGATPAFPGQRGFVGASMGEPAVILEGVDSELSASALYSTVHGAGRAMSRTAAAGKSIRKWTCTNRDCDWTQPPRTRKPAACPVCGHGKLAKRLVRLKEGSIDWAATTADLRAQGIELRGANAEEAPGAYKRLDAVLAEHEGTIRILHTLRPLGVAMAPGDVQDPYKD</sequence>
<dbReference type="GO" id="GO:0030145">
    <property type="term" value="F:manganese ion binding"/>
    <property type="evidence" value="ECO:0007669"/>
    <property type="project" value="TreeGrafter"/>
</dbReference>
<evidence type="ECO:0000256" key="7">
    <source>
        <dbReference type="ARBA" id="ARBA00023211"/>
    </source>
</evidence>
<feature type="binding site" evidence="10">
    <location>
        <begin position="315"/>
        <end position="318"/>
    </location>
    <ligand>
        <name>GMP</name>
        <dbReference type="ChEBI" id="CHEBI:58115"/>
    </ligand>
</feature>
<feature type="binding site" evidence="10">
    <location>
        <begin position="256"/>
        <end position="257"/>
    </location>
    <ligand>
        <name>GMP</name>
        <dbReference type="ChEBI" id="CHEBI:58115"/>
    </ligand>
</feature>
<feature type="active site" description="GMP-histidine intermediate" evidence="9">
    <location>
        <position position="315"/>
    </location>
</feature>
<evidence type="ECO:0000256" key="9">
    <source>
        <dbReference type="PIRSR" id="PIRSR601233-1"/>
    </source>
</evidence>
<dbReference type="GO" id="GO:0006281">
    <property type="term" value="P:DNA repair"/>
    <property type="evidence" value="ECO:0007669"/>
    <property type="project" value="TreeGrafter"/>
</dbReference>
<feature type="binding site" evidence="10">
    <location>
        <begin position="288"/>
        <end position="291"/>
    </location>
    <ligand>
        <name>GMP</name>
        <dbReference type="ChEBI" id="CHEBI:58115"/>
    </ligand>
</feature>
<dbReference type="GO" id="GO:0003909">
    <property type="term" value="F:DNA ligase activity"/>
    <property type="evidence" value="ECO:0007669"/>
    <property type="project" value="TreeGrafter"/>
</dbReference>
<dbReference type="Gene3D" id="3.90.1860.10">
    <property type="entry name" value="tRNA-splicing ligase RtcB"/>
    <property type="match status" value="1"/>
</dbReference>
<dbReference type="Pfam" id="PF01139">
    <property type="entry name" value="RtcB"/>
    <property type="match status" value="1"/>
</dbReference>
<evidence type="ECO:0000256" key="4">
    <source>
        <dbReference type="ARBA" id="ARBA00022741"/>
    </source>
</evidence>
<protein>
    <recommendedName>
        <fullName evidence="1">3'-phosphate/5'-hydroxy nucleic acid ligase</fullName>
        <ecNumber evidence="1">6.5.1.8</ecNumber>
    </recommendedName>
</protein>
<comment type="catalytic activity">
    <reaction evidence="8">
        <text>a 3'-end 3'-phospho-ribonucleotide-RNA + a 5'-end dephospho-ribonucleoside-RNA + GTP = a ribonucleotidyl-ribonucleotide-RNA + GMP + diphosphate</text>
        <dbReference type="Rhea" id="RHEA:68076"/>
        <dbReference type="Rhea" id="RHEA-COMP:10463"/>
        <dbReference type="Rhea" id="RHEA-COMP:13936"/>
        <dbReference type="Rhea" id="RHEA-COMP:17355"/>
        <dbReference type="ChEBI" id="CHEBI:33019"/>
        <dbReference type="ChEBI" id="CHEBI:37565"/>
        <dbReference type="ChEBI" id="CHEBI:58115"/>
        <dbReference type="ChEBI" id="CHEBI:83062"/>
        <dbReference type="ChEBI" id="CHEBI:138284"/>
        <dbReference type="ChEBI" id="CHEBI:173118"/>
        <dbReference type="EC" id="6.5.1.8"/>
    </reaction>
</comment>
<feature type="binding site" evidence="11">
    <location>
        <position position="70"/>
    </location>
    <ligand>
        <name>Mn(2+)</name>
        <dbReference type="ChEBI" id="CHEBI:29035"/>
        <label>1</label>
    </ligand>
</feature>
<organism evidence="12">
    <name type="scientific">uncultured Solirubrobacteraceae bacterium</name>
    <dbReference type="NCBI Taxonomy" id="1162706"/>
    <lineage>
        <taxon>Bacteria</taxon>
        <taxon>Bacillati</taxon>
        <taxon>Actinomycetota</taxon>
        <taxon>Thermoleophilia</taxon>
        <taxon>Solirubrobacterales</taxon>
        <taxon>Solirubrobacteraceae</taxon>
        <taxon>environmental samples</taxon>
    </lineage>
</organism>
<dbReference type="InterPro" id="IPR036025">
    <property type="entry name" value="RtcB-like_sf"/>
</dbReference>
<proteinExistence type="predicted"/>
<dbReference type="EMBL" id="CADCVS010000567">
    <property type="protein sequence ID" value="CAA9537073.1"/>
    <property type="molecule type" value="Genomic_DNA"/>
</dbReference>
<evidence type="ECO:0000256" key="10">
    <source>
        <dbReference type="PIRSR" id="PIRSR601233-2"/>
    </source>
</evidence>
<keyword evidence="2 12" id="KW-0436">Ligase</keyword>
<keyword evidence="4 10" id="KW-0547">Nucleotide-binding</keyword>
<evidence type="ECO:0000256" key="5">
    <source>
        <dbReference type="ARBA" id="ARBA00022800"/>
    </source>
</evidence>
<keyword evidence="6 10" id="KW-0342">GTP-binding</keyword>
<feature type="binding site" evidence="11">
    <location>
        <position position="149"/>
    </location>
    <ligand>
        <name>Mn(2+)</name>
        <dbReference type="ChEBI" id="CHEBI:29035"/>
        <label>1</label>
    </ligand>
</feature>
<keyword evidence="3 11" id="KW-0479">Metal-binding</keyword>
<gene>
    <name evidence="12" type="ORF">AVDCRST_MAG30-4337</name>
</gene>
<accession>A0A6J4U053</accession>
<comment type="cofactor">
    <cofactor evidence="11">
        <name>Mn(2+)</name>
        <dbReference type="ChEBI" id="CHEBI:29035"/>
    </cofactor>
    <text evidence="11">Binds 2 manganese ions per subunit.</text>
</comment>
<dbReference type="InterPro" id="IPR001233">
    <property type="entry name" value="RtcB"/>
</dbReference>
<dbReference type="AlphaFoldDB" id="A0A6J4U053"/>
<dbReference type="PANTHER" id="PTHR43749">
    <property type="entry name" value="RNA-SPLICING LIGASE RTCB"/>
    <property type="match status" value="1"/>
</dbReference>
<dbReference type="GO" id="GO:0042245">
    <property type="term" value="P:RNA repair"/>
    <property type="evidence" value="ECO:0007669"/>
    <property type="project" value="UniProtKB-KW"/>
</dbReference>
<dbReference type="GO" id="GO:0005525">
    <property type="term" value="F:GTP binding"/>
    <property type="evidence" value="ECO:0007669"/>
    <property type="project" value="UniProtKB-KW"/>
</dbReference>
<evidence type="ECO:0000256" key="8">
    <source>
        <dbReference type="ARBA" id="ARBA00047746"/>
    </source>
</evidence>
<reference evidence="12" key="1">
    <citation type="submission" date="2020-02" db="EMBL/GenBank/DDBJ databases">
        <authorList>
            <person name="Meier V. D."/>
        </authorList>
    </citation>
    <scope>NUCLEOTIDE SEQUENCE</scope>
    <source>
        <strain evidence="12">AVDCRST_MAG30</strain>
    </source>
</reference>
<dbReference type="SUPFAM" id="SSF103365">
    <property type="entry name" value="Hypothetical protein PH1602"/>
    <property type="match status" value="2"/>
</dbReference>